<accession>A0A4S4KX30</accession>
<dbReference type="InterPro" id="IPR003890">
    <property type="entry name" value="MIF4G-like_typ-3"/>
</dbReference>
<dbReference type="SUPFAM" id="SSF48371">
    <property type="entry name" value="ARM repeat"/>
    <property type="match status" value="2"/>
</dbReference>
<feature type="compositionally biased region" description="Low complexity" evidence="8">
    <location>
        <begin position="31"/>
        <end position="42"/>
    </location>
</feature>
<evidence type="ECO:0000256" key="6">
    <source>
        <dbReference type="ARBA" id="ARBA00022884"/>
    </source>
</evidence>
<feature type="compositionally biased region" description="Low complexity" evidence="8">
    <location>
        <begin position="503"/>
        <end position="524"/>
    </location>
</feature>
<dbReference type="PROSITE" id="PS51366">
    <property type="entry name" value="MI"/>
    <property type="match status" value="1"/>
</dbReference>
<sequence length="717" mass="78482">MGNSSSTLVPLSNEDQSSSMSEGPRGFGITSSPLSPMVRSSSQGGPGGMDSDPMRIKCTCTCSKHGEATRNDLDHINSSAQFNAANASFEPVAPLEASANRWVAGSTTKRPMDPDSPGVVDKKVRSLLNRLTMEKFESISNQIIAWAIKSEIEKDGRTRIQVIQLVYKAFVTDELHSEMYARLCRKMMEQISPNVQDDGIRNADGKPITGGLLFRKYLLNRCQEDFERGWAAEDSAAAAAAAKASEDQAVKEANEKSDNKEVGESTLYSEEYYASQKAKRQGLGLVKFIGELFKLQMLTERIMHECIKKLLSNVDNPEEEEIESLCKLLTTVGQALDTSKARGHMDVYFSRMKELAKSNNVSSRMQFMLVDIIELRERKWTARNTVAAPSTLAQIHEAAAKEKVQQSESLARTMGMSRGGSRRGQDRDGQQVGPDGWAVAPGPSRPASKAGDLSNFGKITKGGTMTFGPTSVFSAKRDGNKRDSAQLSRTSSSQNMFSMLNNETTAEASPSTSRPSRPPSRAASVDFSHGVPTEPQQRPRLNLLPRSKPAAETEEKGASAQDEADEAEEGEIGEKVATGKPSMSKEQAEKKIDQDAKEFFAIRNLDEAENYFAALPAEHRHLLVSKLVLHSIESKEADAKLVAELFERAISRNLCSPASFEEGFMPTAELIDDVAIDAPKAFDLMAIMLKGGKLDEERRTRVASKSMDSDKLLSLLA</sequence>
<feature type="compositionally biased region" description="Polar residues" evidence="8">
    <location>
        <begin position="1"/>
        <end position="21"/>
    </location>
</feature>
<dbReference type="EMBL" id="SGPK01000460">
    <property type="protein sequence ID" value="THH03389.1"/>
    <property type="molecule type" value="Genomic_DNA"/>
</dbReference>
<keyword evidence="4" id="KW-0396">Initiation factor</keyword>
<evidence type="ECO:0000256" key="5">
    <source>
        <dbReference type="ARBA" id="ARBA00022553"/>
    </source>
</evidence>
<dbReference type="InterPro" id="IPR016024">
    <property type="entry name" value="ARM-type_fold"/>
</dbReference>
<dbReference type="OrthoDB" id="514777at2759"/>
<dbReference type="Gene3D" id="1.25.40.180">
    <property type="match status" value="2"/>
</dbReference>
<feature type="region of interest" description="Disordered" evidence="8">
    <location>
        <begin position="1"/>
        <end position="53"/>
    </location>
</feature>
<dbReference type="SMART" id="SM00543">
    <property type="entry name" value="MIF4G"/>
    <property type="match status" value="1"/>
</dbReference>
<proteinExistence type="inferred from homology"/>
<evidence type="ECO:0000256" key="1">
    <source>
        <dbReference type="ARBA" id="ARBA00004496"/>
    </source>
</evidence>
<evidence type="ECO:0000313" key="10">
    <source>
        <dbReference type="EMBL" id="THH03389.1"/>
    </source>
</evidence>
<dbReference type="GO" id="GO:0003743">
    <property type="term" value="F:translation initiation factor activity"/>
    <property type="evidence" value="ECO:0007669"/>
    <property type="project" value="UniProtKB-KW"/>
</dbReference>
<reference evidence="10 11" key="1">
    <citation type="submission" date="2019-02" db="EMBL/GenBank/DDBJ databases">
        <title>Genome sequencing of the rare red list fungi Phellinidium pouzarii.</title>
        <authorList>
            <person name="Buettner E."/>
            <person name="Kellner H."/>
        </authorList>
    </citation>
    <scope>NUCLEOTIDE SEQUENCE [LARGE SCALE GENOMIC DNA]</scope>
    <source>
        <strain evidence="10 11">DSM 108285</strain>
    </source>
</reference>
<evidence type="ECO:0000313" key="11">
    <source>
        <dbReference type="Proteomes" id="UP000308199"/>
    </source>
</evidence>
<dbReference type="Pfam" id="PF02847">
    <property type="entry name" value="MA3"/>
    <property type="match status" value="1"/>
</dbReference>
<feature type="domain" description="MI" evidence="9">
    <location>
        <begin position="587"/>
        <end position="708"/>
    </location>
</feature>
<dbReference type="PANTHER" id="PTHR23253">
    <property type="entry name" value="EUKARYOTIC TRANSLATION INITIATION FACTOR 4 GAMMA"/>
    <property type="match status" value="1"/>
</dbReference>
<feature type="compositionally biased region" description="Acidic residues" evidence="8">
    <location>
        <begin position="562"/>
        <end position="571"/>
    </location>
</feature>
<keyword evidence="3" id="KW-0963">Cytoplasm</keyword>
<dbReference type="GO" id="GO:0010494">
    <property type="term" value="C:cytoplasmic stress granule"/>
    <property type="evidence" value="ECO:0007669"/>
    <property type="project" value="UniProtKB-ARBA"/>
</dbReference>
<organism evidence="10 11">
    <name type="scientific">Phellinidium pouzarii</name>
    <dbReference type="NCBI Taxonomy" id="167371"/>
    <lineage>
        <taxon>Eukaryota</taxon>
        <taxon>Fungi</taxon>
        <taxon>Dikarya</taxon>
        <taxon>Basidiomycota</taxon>
        <taxon>Agaricomycotina</taxon>
        <taxon>Agaricomycetes</taxon>
        <taxon>Hymenochaetales</taxon>
        <taxon>Hymenochaetaceae</taxon>
        <taxon>Phellinidium</taxon>
    </lineage>
</organism>
<name>A0A4S4KX30_9AGAM</name>
<evidence type="ECO:0000256" key="4">
    <source>
        <dbReference type="ARBA" id="ARBA00022540"/>
    </source>
</evidence>
<dbReference type="PANTHER" id="PTHR23253:SF9">
    <property type="entry name" value="EUKARYOTIC TRANSLATION INITIATION FACTOR 4 GAMMA 2"/>
    <property type="match status" value="1"/>
</dbReference>
<evidence type="ECO:0000259" key="9">
    <source>
        <dbReference type="PROSITE" id="PS51366"/>
    </source>
</evidence>
<dbReference type="GO" id="GO:0016281">
    <property type="term" value="C:eukaryotic translation initiation factor 4F complex"/>
    <property type="evidence" value="ECO:0007669"/>
    <property type="project" value="TreeGrafter"/>
</dbReference>
<evidence type="ECO:0000256" key="7">
    <source>
        <dbReference type="ARBA" id="ARBA00022917"/>
    </source>
</evidence>
<evidence type="ECO:0000256" key="8">
    <source>
        <dbReference type="SAM" id="MobiDB-lite"/>
    </source>
</evidence>
<evidence type="ECO:0000256" key="2">
    <source>
        <dbReference type="ARBA" id="ARBA00005775"/>
    </source>
</evidence>
<keyword evidence="11" id="KW-1185">Reference proteome</keyword>
<dbReference type="AlphaFoldDB" id="A0A4S4KX30"/>
<dbReference type="GO" id="GO:0003729">
    <property type="term" value="F:mRNA binding"/>
    <property type="evidence" value="ECO:0007669"/>
    <property type="project" value="TreeGrafter"/>
</dbReference>
<keyword evidence="5" id="KW-0597">Phosphoprotein</keyword>
<comment type="subcellular location">
    <subcellularLocation>
        <location evidence="1">Cytoplasm</location>
    </subcellularLocation>
</comment>
<feature type="compositionally biased region" description="Basic and acidic residues" evidence="8">
    <location>
        <begin position="475"/>
        <end position="484"/>
    </location>
</feature>
<dbReference type="Proteomes" id="UP000308199">
    <property type="component" value="Unassembled WGS sequence"/>
</dbReference>
<dbReference type="FunFam" id="1.25.40.180:FF:000020">
    <property type="entry name" value="Eukaryotic translation initiation factor subunit"/>
    <property type="match status" value="1"/>
</dbReference>
<dbReference type="Pfam" id="PF02854">
    <property type="entry name" value="MIF4G"/>
    <property type="match status" value="1"/>
</dbReference>
<keyword evidence="6" id="KW-0694">RNA-binding</keyword>
<dbReference type="InterPro" id="IPR003891">
    <property type="entry name" value="Initiation_fac_eIF4g_MI"/>
</dbReference>
<gene>
    <name evidence="10" type="ORF">EW145_g6297</name>
</gene>
<protein>
    <recommendedName>
        <fullName evidence="9">MI domain-containing protein</fullName>
    </recommendedName>
</protein>
<feature type="compositionally biased region" description="Polar residues" evidence="8">
    <location>
        <begin position="485"/>
        <end position="502"/>
    </location>
</feature>
<comment type="caution">
    <text evidence="10">The sequence shown here is derived from an EMBL/GenBank/DDBJ whole genome shotgun (WGS) entry which is preliminary data.</text>
</comment>
<comment type="similarity">
    <text evidence="2">Belongs to the eukaryotic initiation factor 4G family.</text>
</comment>
<keyword evidence="7" id="KW-0648">Protein biosynthesis</keyword>
<feature type="region of interest" description="Disordered" evidence="8">
    <location>
        <begin position="414"/>
        <end position="591"/>
    </location>
</feature>
<evidence type="ECO:0000256" key="3">
    <source>
        <dbReference type="ARBA" id="ARBA00022490"/>
    </source>
</evidence>